<evidence type="ECO:0000256" key="1">
    <source>
        <dbReference type="SAM" id="MobiDB-lite"/>
    </source>
</evidence>
<feature type="region of interest" description="Disordered" evidence="1">
    <location>
        <begin position="1"/>
        <end position="22"/>
    </location>
</feature>
<sequence length="122" mass="14307">MDYIKKQTKSFNERDKTAAATEEEDMAPLEVVFKFQSFDDFLELAKRMFLESGVSSLYYYDNQYYLAVVYFIDEMTETNIDNEILKALEFSEESDIAVEILGEYGKLVIQDNALESARHYFK</sequence>
<proteinExistence type="predicted"/>
<protein>
    <submittedName>
        <fullName evidence="2">Adapter protein MecA 1</fullName>
    </submittedName>
</protein>
<evidence type="ECO:0000313" key="2">
    <source>
        <dbReference type="EMBL" id="MPM40291.1"/>
    </source>
</evidence>
<reference evidence="2" key="1">
    <citation type="submission" date="2019-08" db="EMBL/GenBank/DDBJ databases">
        <authorList>
            <person name="Kucharzyk K."/>
            <person name="Murdoch R.W."/>
            <person name="Higgins S."/>
            <person name="Loffler F."/>
        </authorList>
    </citation>
    <scope>NUCLEOTIDE SEQUENCE</scope>
</reference>
<dbReference type="EMBL" id="VSSQ01008947">
    <property type="protein sequence ID" value="MPM40291.1"/>
    <property type="molecule type" value="Genomic_DNA"/>
</dbReference>
<dbReference type="InterPro" id="IPR008681">
    <property type="entry name" value="Neg-reg_MecA"/>
</dbReference>
<dbReference type="AlphaFoldDB" id="A0A644ZKA7"/>
<dbReference type="PANTHER" id="PTHR39161">
    <property type="entry name" value="ADAPTER PROTEIN MECA"/>
    <property type="match status" value="1"/>
</dbReference>
<dbReference type="InterPro" id="IPR038471">
    <property type="entry name" value="MecA_C_sf"/>
</dbReference>
<dbReference type="Pfam" id="PF05389">
    <property type="entry name" value="MecA"/>
    <property type="match status" value="1"/>
</dbReference>
<dbReference type="Gene3D" id="3.30.70.1950">
    <property type="match status" value="1"/>
</dbReference>
<comment type="caution">
    <text evidence="2">The sequence shown here is derived from an EMBL/GenBank/DDBJ whole genome shotgun (WGS) entry which is preliminary data.</text>
</comment>
<accession>A0A644ZKA7</accession>
<organism evidence="2">
    <name type="scientific">bioreactor metagenome</name>
    <dbReference type="NCBI Taxonomy" id="1076179"/>
    <lineage>
        <taxon>unclassified sequences</taxon>
        <taxon>metagenomes</taxon>
        <taxon>ecological metagenomes</taxon>
    </lineage>
</organism>
<gene>
    <name evidence="2" type="primary">mecA_2</name>
    <name evidence="2" type="ORF">SDC9_86931</name>
</gene>
<name>A0A644ZKA7_9ZZZZ</name>
<dbReference type="PANTHER" id="PTHR39161:SF1">
    <property type="entry name" value="ADAPTER PROTEIN MECA 1"/>
    <property type="match status" value="1"/>
</dbReference>